<dbReference type="InterPro" id="IPR007722">
    <property type="entry name" value="DCP2_BoxA"/>
</dbReference>
<keyword evidence="4" id="KW-0963">Cytoplasm</keyword>
<dbReference type="GO" id="GO:0030145">
    <property type="term" value="F:manganese ion binding"/>
    <property type="evidence" value="ECO:0007669"/>
    <property type="project" value="InterPro"/>
</dbReference>
<sequence>MNLSDWLDDLSVRFIVNLPPAELSHVPRICFQVEEAHWFYEDFIRPAAAAAGDPLPGLNLKTFCLKLFQHCPILSGYSDAQHVKAYEEFLAYKVRVPVRGAILLDEKLENVVLVKGMKKNAAWSFPRGKINHNEDDLDCAIREVFEETGLHLREAGLVSKDGDKSVRSFDAVMREQNVRLFVFHGVPLDFGFEPQTRGEISKIAWFPLTELPGFKKRKKQQAVEQTGKFYMVAPFLGPLKRWINQQKKVQDP</sequence>
<dbReference type="GO" id="GO:0000932">
    <property type="term" value="C:P-body"/>
    <property type="evidence" value="ECO:0007669"/>
    <property type="project" value="TreeGrafter"/>
</dbReference>
<organism evidence="10 11">
    <name type="scientific">Piedraia hortae CBS 480.64</name>
    <dbReference type="NCBI Taxonomy" id="1314780"/>
    <lineage>
        <taxon>Eukaryota</taxon>
        <taxon>Fungi</taxon>
        <taxon>Dikarya</taxon>
        <taxon>Ascomycota</taxon>
        <taxon>Pezizomycotina</taxon>
        <taxon>Dothideomycetes</taxon>
        <taxon>Dothideomycetidae</taxon>
        <taxon>Capnodiales</taxon>
        <taxon>Piedraiaceae</taxon>
        <taxon>Piedraia</taxon>
    </lineage>
</organism>
<evidence type="ECO:0000256" key="1">
    <source>
        <dbReference type="ARBA" id="ARBA00001936"/>
    </source>
</evidence>
<keyword evidence="11" id="KW-1185">Reference proteome</keyword>
<dbReference type="CDD" id="cd03672">
    <property type="entry name" value="NUDIX_Dcp2p_Nudt20"/>
    <property type="match status" value="1"/>
</dbReference>
<dbReference type="GO" id="GO:0000290">
    <property type="term" value="P:deadenylation-dependent decapping of nuclear-transcribed mRNA"/>
    <property type="evidence" value="ECO:0007669"/>
    <property type="project" value="InterPro"/>
</dbReference>
<protein>
    <submittedName>
        <fullName evidence="10">DCP2-domain-containing protein</fullName>
    </submittedName>
</protein>
<dbReference type="Gene3D" id="1.10.10.1050">
    <property type="entry name" value="Dcp2, box A domain"/>
    <property type="match status" value="1"/>
</dbReference>
<dbReference type="FunFam" id="3.90.79.10:FF:000003">
    <property type="entry name" value="M7GpppN-mRNA hydrolase isoform 2"/>
    <property type="match status" value="1"/>
</dbReference>
<dbReference type="GO" id="GO:0140933">
    <property type="term" value="F:5'-(N(7)-methylguanosine 5'-triphospho)-[mRNA] hydrolase activity"/>
    <property type="evidence" value="ECO:0007669"/>
    <property type="project" value="InterPro"/>
</dbReference>
<evidence type="ECO:0000256" key="3">
    <source>
        <dbReference type="ARBA" id="ARBA00005279"/>
    </source>
</evidence>
<dbReference type="PANTHER" id="PTHR23114">
    <property type="entry name" value="M7GPPPN-MRNA HYDROLASE"/>
    <property type="match status" value="1"/>
</dbReference>
<evidence type="ECO:0000256" key="8">
    <source>
        <dbReference type="ARBA" id="ARBA00023211"/>
    </source>
</evidence>
<evidence type="ECO:0000256" key="2">
    <source>
        <dbReference type="ARBA" id="ARBA00004496"/>
    </source>
</evidence>
<evidence type="ECO:0000256" key="6">
    <source>
        <dbReference type="ARBA" id="ARBA00022801"/>
    </source>
</evidence>
<dbReference type="InterPro" id="IPR000086">
    <property type="entry name" value="NUDIX_hydrolase_dom"/>
</dbReference>
<dbReference type="PROSITE" id="PS00893">
    <property type="entry name" value="NUDIX_BOX"/>
    <property type="match status" value="1"/>
</dbReference>
<dbReference type="Gene3D" id="3.90.79.10">
    <property type="entry name" value="Nucleoside Triphosphate Pyrophosphohydrolase"/>
    <property type="match status" value="1"/>
</dbReference>
<feature type="domain" description="Nudix hydrolase" evidence="9">
    <location>
        <begin position="94"/>
        <end position="228"/>
    </location>
</feature>
<evidence type="ECO:0000313" key="10">
    <source>
        <dbReference type="EMBL" id="KAF2863212.1"/>
    </source>
</evidence>
<reference evidence="10" key="1">
    <citation type="journal article" date="2020" name="Stud. Mycol.">
        <title>101 Dothideomycetes genomes: a test case for predicting lifestyles and emergence of pathogens.</title>
        <authorList>
            <person name="Haridas S."/>
            <person name="Albert R."/>
            <person name="Binder M."/>
            <person name="Bloem J."/>
            <person name="Labutti K."/>
            <person name="Salamov A."/>
            <person name="Andreopoulos B."/>
            <person name="Baker S."/>
            <person name="Barry K."/>
            <person name="Bills G."/>
            <person name="Bluhm B."/>
            <person name="Cannon C."/>
            <person name="Castanera R."/>
            <person name="Culley D."/>
            <person name="Daum C."/>
            <person name="Ezra D."/>
            <person name="Gonzalez J."/>
            <person name="Henrissat B."/>
            <person name="Kuo A."/>
            <person name="Liang C."/>
            <person name="Lipzen A."/>
            <person name="Lutzoni F."/>
            <person name="Magnuson J."/>
            <person name="Mondo S."/>
            <person name="Nolan M."/>
            <person name="Ohm R."/>
            <person name="Pangilinan J."/>
            <person name="Park H.-J."/>
            <person name="Ramirez L."/>
            <person name="Alfaro M."/>
            <person name="Sun H."/>
            <person name="Tritt A."/>
            <person name="Yoshinaga Y."/>
            <person name="Zwiers L.-H."/>
            <person name="Turgeon B."/>
            <person name="Goodwin S."/>
            <person name="Spatafora J."/>
            <person name="Crous P."/>
            <person name="Grigoriev I."/>
        </authorList>
    </citation>
    <scope>NUCLEOTIDE SEQUENCE</scope>
    <source>
        <strain evidence="10">CBS 480.64</strain>
    </source>
</reference>
<keyword evidence="5" id="KW-0479">Metal-binding</keyword>
<comment type="similarity">
    <text evidence="3">Belongs to the Nudix hydrolase family. DCP2 subfamily.</text>
</comment>
<accession>A0A6A7C7I6</accession>
<dbReference type="InterPro" id="IPR044099">
    <property type="entry name" value="Dcp2_NUDIX"/>
</dbReference>
<dbReference type="PROSITE" id="PS51462">
    <property type="entry name" value="NUDIX"/>
    <property type="match status" value="1"/>
</dbReference>
<dbReference type="Pfam" id="PF00293">
    <property type="entry name" value="NUDIX"/>
    <property type="match status" value="1"/>
</dbReference>
<dbReference type="SUPFAM" id="SSF140586">
    <property type="entry name" value="Dcp2 domain-like"/>
    <property type="match status" value="1"/>
</dbReference>
<keyword evidence="8" id="KW-0464">Manganese</keyword>
<dbReference type="AlphaFoldDB" id="A0A6A7C7I6"/>
<dbReference type="GO" id="GO:0003723">
    <property type="term" value="F:RNA binding"/>
    <property type="evidence" value="ECO:0007669"/>
    <property type="project" value="UniProtKB-KW"/>
</dbReference>
<dbReference type="PANTHER" id="PTHR23114:SF17">
    <property type="entry name" value="M7GPPPN-MRNA HYDROLASE"/>
    <property type="match status" value="1"/>
</dbReference>
<evidence type="ECO:0000313" key="11">
    <source>
        <dbReference type="Proteomes" id="UP000799421"/>
    </source>
</evidence>
<dbReference type="GO" id="GO:0000184">
    <property type="term" value="P:nuclear-transcribed mRNA catabolic process, nonsense-mediated decay"/>
    <property type="evidence" value="ECO:0007669"/>
    <property type="project" value="InterPro"/>
</dbReference>
<gene>
    <name evidence="10" type="ORF">K470DRAFT_192010</name>
</gene>
<comment type="cofactor">
    <cofactor evidence="1">
        <name>Mn(2+)</name>
        <dbReference type="ChEBI" id="CHEBI:29035"/>
    </cofactor>
</comment>
<evidence type="ECO:0000256" key="7">
    <source>
        <dbReference type="ARBA" id="ARBA00022884"/>
    </source>
</evidence>
<keyword evidence="7" id="KW-0694">RNA-binding</keyword>
<dbReference type="SMART" id="SM01125">
    <property type="entry name" value="DCP2"/>
    <property type="match status" value="1"/>
</dbReference>
<evidence type="ECO:0000259" key="9">
    <source>
        <dbReference type="PROSITE" id="PS51462"/>
    </source>
</evidence>
<evidence type="ECO:0000256" key="5">
    <source>
        <dbReference type="ARBA" id="ARBA00022723"/>
    </source>
</evidence>
<dbReference type="Pfam" id="PF05026">
    <property type="entry name" value="DCP2"/>
    <property type="match status" value="1"/>
</dbReference>
<evidence type="ECO:0000256" key="4">
    <source>
        <dbReference type="ARBA" id="ARBA00022490"/>
    </source>
</evidence>
<dbReference type="InterPro" id="IPR036189">
    <property type="entry name" value="DCP2_BoxA_sf"/>
</dbReference>
<dbReference type="SUPFAM" id="SSF55811">
    <property type="entry name" value="Nudix"/>
    <property type="match status" value="1"/>
</dbReference>
<dbReference type="InterPro" id="IPR015797">
    <property type="entry name" value="NUDIX_hydrolase-like_dom_sf"/>
</dbReference>
<keyword evidence="6" id="KW-0378">Hydrolase</keyword>
<dbReference type="EMBL" id="MU005962">
    <property type="protein sequence ID" value="KAF2863212.1"/>
    <property type="molecule type" value="Genomic_DNA"/>
</dbReference>
<dbReference type="InterPro" id="IPR020084">
    <property type="entry name" value="NUDIX_hydrolase_CS"/>
</dbReference>
<dbReference type="Proteomes" id="UP000799421">
    <property type="component" value="Unassembled WGS sequence"/>
</dbReference>
<name>A0A6A7C7I6_9PEZI</name>
<dbReference type="OrthoDB" id="18996at2759"/>
<comment type="subcellular location">
    <subcellularLocation>
        <location evidence="2">Cytoplasm</location>
    </subcellularLocation>
</comment>
<proteinExistence type="inferred from homology"/>
<feature type="non-terminal residue" evidence="10">
    <location>
        <position position="252"/>
    </location>
</feature>